<name>A0A820UFT7_9BILA</name>
<dbReference type="Proteomes" id="UP000663862">
    <property type="component" value="Unassembled WGS sequence"/>
</dbReference>
<proteinExistence type="predicted"/>
<dbReference type="EMBL" id="CAJOBS010001433">
    <property type="protein sequence ID" value="CAF4730041.1"/>
    <property type="molecule type" value="Genomic_DNA"/>
</dbReference>
<reference evidence="6" key="1">
    <citation type="submission" date="2021-02" db="EMBL/GenBank/DDBJ databases">
        <authorList>
            <person name="Nowell W R."/>
        </authorList>
    </citation>
    <scope>NUCLEOTIDE SEQUENCE</scope>
</reference>
<evidence type="ECO:0000313" key="7">
    <source>
        <dbReference type="EMBL" id="CAF4501375.1"/>
    </source>
</evidence>
<feature type="repeat" description="NHL" evidence="4">
    <location>
        <begin position="269"/>
        <end position="308"/>
    </location>
</feature>
<evidence type="ECO:0000313" key="5">
    <source>
        <dbReference type="EMBL" id="CAF4263958.1"/>
    </source>
</evidence>
<evidence type="ECO:0000256" key="4">
    <source>
        <dbReference type="PROSITE-ProRule" id="PRU00504"/>
    </source>
</evidence>
<accession>A0A820UFT7</accession>
<dbReference type="EMBL" id="CAJOBQ010000121">
    <property type="protein sequence ID" value="CAF4263958.1"/>
    <property type="molecule type" value="Genomic_DNA"/>
</dbReference>
<gene>
    <name evidence="6" type="ORF">HFQ381_LOCUS26482</name>
    <name evidence="8" type="ORF">TOA249_LOCUS18840</name>
    <name evidence="5" type="ORF">TSG867_LOCUS3892</name>
    <name evidence="7" type="ORF">UJA718_LOCUS26347</name>
</gene>
<dbReference type="Proteomes" id="UP000663838">
    <property type="component" value="Unassembled WGS sequence"/>
</dbReference>
<evidence type="ECO:0000313" key="6">
    <source>
        <dbReference type="EMBL" id="CAF4483704.1"/>
    </source>
</evidence>
<dbReference type="Gene3D" id="2.40.10.500">
    <property type="match status" value="1"/>
</dbReference>
<dbReference type="AlphaFoldDB" id="A0A820UFT7"/>
<evidence type="ECO:0000313" key="9">
    <source>
        <dbReference type="Proteomes" id="UP000663851"/>
    </source>
</evidence>
<keyword evidence="2" id="KW-0677">Repeat</keyword>
<dbReference type="SUPFAM" id="SSF101898">
    <property type="entry name" value="NHL repeat"/>
    <property type="match status" value="1"/>
</dbReference>
<dbReference type="Proteomes" id="UP000663873">
    <property type="component" value="Unassembled WGS sequence"/>
</dbReference>
<dbReference type="PANTHER" id="PTHR10680:SF14">
    <property type="entry name" value="PEPTIDYL-GLYCINE ALPHA-AMIDATING MONOOXYGENASE"/>
    <property type="match status" value="1"/>
</dbReference>
<dbReference type="EMBL" id="CAJOBP010006811">
    <property type="protein sequence ID" value="CAF4501375.1"/>
    <property type="molecule type" value="Genomic_DNA"/>
</dbReference>
<keyword evidence="3" id="KW-0325">Glycoprotein</keyword>
<evidence type="ECO:0000256" key="2">
    <source>
        <dbReference type="ARBA" id="ARBA00022737"/>
    </source>
</evidence>
<dbReference type="Proteomes" id="UP000663851">
    <property type="component" value="Unassembled WGS sequence"/>
</dbReference>
<evidence type="ECO:0000313" key="10">
    <source>
        <dbReference type="Proteomes" id="UP000663873"/>
    </source>
</evidence>
<dbReference type="EMBL" id="CAJOBO010003187">
    <property type="protein sequence ID" value="CAF4483704.1"/>
    <property type="molecule type" value="Genomic_DNA"/>
</dbReference>
<evidence type="ECO:0008006" key="11">
    <source>
        <dbReference type="Google" id="ProtNLM"/>
    </source>
</evidence>
<dbReference type="InterPro" id="IPR011042">
    <property type="entry name" value="6-blade_b-propeller_TolB-like"/>
</dbReference>
<dbReference type="PANTHER" id="PTHR10680">
    <property type="entry name" value="PEPTIDYL-GLYCINE ALPHA-AMIDATING MONOOXYGENASE"/>
    <property type="match status" value="1"/>
</dbReference>
<dbReference type="PROSITE" id="PS51125">
    <property type="entry name" value="NHL"/>
    <property type="match status" value="1"/>
</dbReference>
<dbReference type="Pfam" id="PF01436">
    <property type="entry name" value="NHL"/>
    <property type="match status" value="2"/>
</dbReference>
<protein>
    <recommendedName>
        <fullName evidence="11">NHL repeat-containing protein</fullName>
    </recommendedName>
</protein>
<evidence type="ECO:0000256" key="1">
    <source>
        <dbReference type="ARBA" id="ARBA00022729"/>
    </source>
</evidence>
<dbReference type="InterPro" id="IPR001258">
    <property type="entry name" value="NHL_repeat"/>
</dbReference>
<evidence type="ECO:0000313" key="8">
    <source>
        <dbReference type="EMBL" id="CAF4730041.1"/>
    </source>
</evidence>
<keyword evidence="1" id="KW-0732">Signal</keyword>
<sequence>MAVDAELNPPFCSAHINANSIWKKNGITVAGGNGPGGGMNQLYYPHGLFLDNEQTLYIAEWHNHRIVEWKSGAAWGRIIAGGNGQLKNPGDLIVDKARDSIFICDYVHKRVVRSSLRNANTEEAIISGVASFGVTMDQQGFLYVSDSERHEVRRWQVGETQGIIVAGGNGAGSRLDQLNSPRKIFVDHDDSVYVSDVFNDRVMRWPKGAKEGIVVAGGRGRGSLLSQLYFPEGIIVDQFGTLYVADRNNHRIMRWPKGATEGQILVGESGVGSLANQLNTPIGLSFDRHGNLYAADHYNHRVQMFEIQGTA</sequence>
<dbReference type="CDD" id="cd05819">
    <property type="entry name" value="NHL"/>
    <property type="match status" value="1"/>
</dbReference>
<keyword evidence="10" id="KW-1185">Reference proteome</keyword>
<dbReference type="Gene3D" id="2.120.10.30">
    <property type="entry name" value="TolB, C-terminal domain"/>
    <property type="match status" value="1"/>
</dbReference>
<evidence type="ECO:0000256" key="3">
    <source>
        <dbReference type="ARBA" id="ARBA00023180"/>
    </source>
</evidence>
<organism evidence="6 9">
    <name type="scientific">Rotaria socialis</name>
    <dbReference type="NCBI Taxonomy" id="392032"/>
    <lineage>
        <taxon>Eukaryota</taxon>
        <taxon>Metazoa</taxon>
        <taxon>Spiralia</taxon>
        <taxon>Gnathifera</taxon>
        <taxon>Rotifera</taxon>
        <taxon>Eurotatoria</taxon>
        <taxon>Bdelloidea</taxon>
        <taxon>Philodinida</taxon>
        <taxon>Philodinidae</taxon>
        <taxon>Rotaria</taxon>
    </lineage>
</organism>
<comment type="caution">
    <text evidence="6">The sequence shown here is derived from an EMBL/GenBank/DDBJ whole genome shotgun (WGS) entry which is preliminary data.</text>
</comment>